<comment type="caution">
    <text evidence="5">The sequence shown here is derived from an EMBL/GenBank/DDBJ whole genome shotgun (WGS) entry which is preliminary data.</text>
</comment>
<dbReference type="OMA" id="YPYNAGP"/>
<keyword evidence="6" id="KW-1185">Reference proteome</keyword>
<dbReference type="InterPro" id="IPR000504">
    <property type="entry name" value="RRM_dom"/>
</dbReference>
<feature type="domain" description="RRM" evidence="4">
    <location>
        <begin position="368"/>
        <end position="446"/>
    </location>
</feature>
<dbReference type="CDD" id="cd00590">
    <property type="entry name" value="RRM_SF"/>
    <property type="match status" value="1"/>
</dbReference>
<dbReference type="PROSITE" id="PS50102">
    <property type="entry name" value="RRM"/>
    <property type="match status" value="3"/>
</dbReference>
<feature type="compositionally biased region" description="Acidic residues" evidence="3">
    <location>
        <begin position="12"/>
        <end position="39"/>
    </location>
</feature>
<feature type="region of interest" description="Disordered" evidence="3">
    <location>
        <begin position="439"/>
        <end position="459"/>
    </location>
</feature>
<feature type="compositionally biased region" description="Acidic residues" evidence="3">
    <location>
        <begin position="57"/>
        <end position="91"/>
    </location>
</feature>
<accession>A0A8T2Q417</accession>
<protein>
    <recommendedName>
        <fullName evidence="4">RRM domain-containing protein</fullName>
    </recommendedName>
</protein>
<keyword evidence="1 2" id="KW-0694">RNA-binding</keyword>
<evidence type="ECO:0000256" key="3">
    <source>
        <dbReference type="SAM" id="MobiDB-lite"/>
    </source>
</evidence>
<evidence type="ECO:0000313" key="5">
    <source>
        <dbReference type="EMBL" id="KAH7278343.1"/>
    </source>
</evidence>
<dbReference type="AlphaFoldDB" id="A0A8T2Q417"/>
<organism evidence="5 6">
    <name type="scientific">Ceratopteris richardii</name>
    <name type="common">Triangle waterfern</name>
    <dbReference type="NCBI Taxonomy" id="49495"/>
    <lineage>
        <taxon>Eukaryota</taxon>
        <taxon>Viridiplantae</taxon>
        <taxon>Streptophyta</taxon>
        <taxon>Embryophyta</taxon>
        <taxon>Tracheophyta</taxon>
        <taxon>Polypodiopsida</taxon>
        <taxon>Polypodiidae</taxon>
        <taxon>Polypodiales</taxon>
        <taxon>Pteridineae</taxon>
        <taxon>Pteridaceae</taxon>
        <taxon>Parkerioideae</taxon>
        <taxon>Ceratopteris</taxon>
    </lineage>
</organism>
<feature type="compositionally biased region" description="Basic and acidic residues" evidence="3">
    <location>
        <begin position="92"/>
        <end position="103"/>
    </location>
</feature>
<feature type="region of interest" description="Disordered" evidence="3">
    <location>
        <begin position="138"/>
        <end position="177"/>
    </location>
</feature>
<feature type="domain" description="RRM" evidence="4">
    <location>
        <begin position="273"/>
        <end position="355"/>
    </location>
</feature>
<dbReference type="SMART" id="SM00360">
    <property type="entry name" value="RRM"/>
    <property type="match status" value="3"/>
</dbReference>
<dbReference type="Proteomes" id="UP000825935">
    <property type="component" value="Chromosome 38"/>
</dbReference>
<dbReference type="GO" id="GO:0003723">
    <property type="term" value="F:RNA binding"/>
    <property type="evidence" value="ECO:0007669"/>
    <property type="project" value="UniProtKB-UniRule"/>
</dbReference>
<dbReference type="SUPFAM" id="SSF54928">
    <property type="entry name" value="RNA-binding domain, RBD"/>
    <property type="match status" value="2"/>
</dbReference>
<evidence type="ECO:0000256" key="2">
    <source>
        <dbReference type="PROSITE-ProRule" id="PRU00176"/>
    </source>
</evidence>
<reference evidence="5" key="1">
    <citation type="submission" date="2021-08" db="EMBL/GenBank/DDBJ databases">
        <title>WGS assembly of Ceratopteris richardii.</title>
        <authorList>
            <person name="Marchant D.B."/>
            <person name="Chen G."/>
            <person name="Jenkins J."/>
            <person name="Shu S."/>
            <person name="Leebens-Mack J."/>
            <person name="Grimwood J."/>
            <person name="Schmutz J."/>
            <person name="Soltis P."/>
            <person name="Soltis D."/>
            <person name="Chen Z.-H."/>
        </authorList>
    </citation>
    <scope>NUCLEOTIDE SEQUENCE</scope>
    <source>
        <strain evidence="5">Whitten #5841</strain>
        <tissue evidence="5">Leaf</tissue>
    </source>
</reference>
<sequence length="558" mass="62641">MADSTESPELSHEEEDPVEQLDTGEAELEDIIDEADEDTTASRRHVYQGGRQKPVEMDDDDEIDEEAREGLDLDMGEEEDGIGYHDDEDDDPRYHDGDVRNDESGFQGESYGNRNKDNEQILRVKTVESRNTDYHRLSHIDAAGKRDQENVDRRGDSEKEIAHGGVEHAKDEQTEDKAEENLGDLLARPPHGSEVFVGGITKDVTEDDLRELCSSCGEVFEIRLMKDKEKGDNKGFAFITFTDKESADKAIEMLSDKELKGRKLRFSVSQAKNKLFIGNVPKNWDREELHRNLSERAPGITSLELLMDPSNSERNRGFAFVEYHNHACAENARRKLSMPGYKLGTYSPTVNWADARGAIDSAITSQVKVVYVRNLPESATQEQIVKLFERHGEISKVVFPQSKPGQPKRDFGFIHYVERSSALKAVEKGEKYELEGRELEASLAKPQPEKRPSAMNPPYGSGILPQFYQSRSGYGYDMYGMMGGFGPHQRGGYGQPVIYGRGPAPAGMTMVPMMLPDGRMGYVLQQPGMFPPMRDARGAGRGAPSQRQASGSRRYRPY</sequence>
<evidence type="ECO:0000313" key="6">
    <source>
        <dbReference type="Proteomes" id="UP000825935"/>
    </source>
</evidence>
<feature type="region of interest" description="Disordered" evidence="3">
    <location>
        <begin position="530"/>
        <end position="558"/>
    </location>
</feature>
<dbReference type="InterPro" id="IPR035979">
    <property type="entry name" value="RBD_domain_sf"/>
</dbReference>
<dbReference type="EMBL" id="CM035443">
    <property type="protein sequence ID" value="KAH7278343.1"/>
    <property type="molecule type" value="Genomic_DNA"/>
</dbReference>
<dbReference type="PANTHER" id="PTHR21245">
    <property type="entry name" value="HETEROGENEOUS NUCLEAR RIBONUCLEOPROTEIN"/>
    <property type="match status" value="1"/>
</dbReference>
<evidence type="ECO:0000259" key="4">
    <source>
        <dbReference type="PROSITE" id="PS50102"/>
    </source>
</evidence>
<dbReference type="OrthoDB" id="3800936at2759"/>
<dbReference type="Gene3D" id="3.30.70.330">
    <property type="match status" value="3"/>
</dbReference>
<proteinExistence type="predicted"/>
<feature type="region of interest" description="Disordered" evidence="3">
    <location>
        <begin position="1"/>
        <end position="119"/>
    </location>
</feature>
<dbReference type="Pfam" id="PF00076">
    <property type="entry name" value="RRM_1"/>
    <property type="match status" value="3"/>
</dbReference>
<evidence type="ECO:0000256" key="1">
    <source>
        <dbReference type="ARBA" id="ARBA00022884"/>
    </source>
</evidence>
<feature type="domain" description="RRM" evidence="4">
    <location>
        <begin position="193"/>
        <end position="271"/>
    </location>
</feature>
<name>A0A8T2Q417_CERRI</name>
<dbReference type="InterPro" id="IPR012677">
    <property type="entry name" value="Nucleotide-bd_a/b_plait_sf"/>
</dbReference>
<gene>
    <name evidence="5" type="ORF">KP509_38G037000</name>
</gene>